<dbReference type="SUPFAM" id="SSF56519">
    <property type="entry name" value="Penicillin binding protein dimerisation domain"/>
    <property type="match status" value="1"/>
</dbReference>
<organism evidence="7 8">
    <name type="scientific">Candidatus Jettenia ecosi</name>
    <dbReference type="NCBI Taxonomy" id="2494326"/>
    <lineage>
        <taxon>Bacteria</taxon>
        <taxon>Pseudomonadati</taxon>
        <taxon>Planctomycetota</taxon>
        <taxon>Candidatus Brocadiia</taxon>
        <taxon>Candidatus Brocadiales</taxon>
        <taxon>Candidatus Brocadiaceae</taxon>
        <taxon>Candidatus Jettenia</taxon>
    </lineage>
</organism>
<accession>A0A533Q8C8</accession>
<gene>
    <name evidence="7" type="ORF">JETT_3305</name>
</gene>
<sequence length="642" mass="72391">MYPYRFKIIFIIFALLFIGITVRLFQLQIIEGDKYKGISNSRRIDTSLLETTRGSIFDRNGRVLAMDQHTFDVAVQYKYLLYCSSTHSNKTISRITGLKVHNQTKKSCIECHENQDVWLKRLSGLLEIPQTKLLSNVKQVVEKVERLKQNVEQRSGREIRIKEENGYHTVVSDVAWEKVIQIEVKQDHFPGIRITPKPKRVYPEQESASHILGYMGKLNKDEWKEYSNNWNNFLLASSSTGTETSTLLYEGYAENDMIGRTGVEAHYENELRGMRGKRFEEITCKNNQTEKVILERPSVAGNDLYLTVDSQIQAYAEKSLGANMGTIIVMDPWTGEILAMANNPRFNPNILNENFGELIKQPSKPFLNRAIQGTLPPGSIFKIITAIAALSADHINDDTVFECHGYTKYKNIILKCWSNTGHGLVTIRDAIAYSCNVFFFETAKILGGEPLHALAKEFGIGEKTGIDLPYEKAGNLPKKVTTPATMNIAIGQGNLLTTPLQMVRVYATIANGGTLVQPHVLLKITNSQEEVIRTFTSENKQKISIQPAILEIIRTSLQNVIAYGTGKDRGLDVYRVAGKTGTAETRRQNDNHAWFAGYAPYDNPRYCFVILVEHTPKHGADIACPIARELLSYLFPEINQAS</sequence>
<dbReference type="SUPFAM" id="SSF56601">
    <property type="entry name" value="beta-lactamase/transpeptidase-like"/>
    <property type="match status" value="1"/>
</dbReference>
<protein>
    <submittedName>
        <fullName evidence="7">Cell division protein FtsI [Peptidoglycan synthetase]</fullName>
    </submittedName>
</protein>
<keyword evidence="2" id="KW-0378">Hydrolase</keyword>
<keyword evidence="2" id="KW-0645">Protease</keyword>
<dbReference type="InterPro" id="IPR012338">
    <property type="entry name" value="Beta-lactam/transpept-like"/>
</dbReference>
<evidence type="ECO:0000313" key="7">
    <source>
        <dbReference type="EMBL" id="TLD40439.1"/>
    </source>
</evidence>
<dbReference type="Pfam" id="PF00905">
    <property type="entry name" value="Transpeptidase"/>
    <property type="match status" value="1"/>
</dbReference>
<dbReference type="GO" id="GO:0009252">
    <property type="term" value="P:peptidoglycan biosynthetic process"/>
    <property type="evidence" value="ECO:0007669"/>
    <property type="project" value="InterPro"/>
</dbReference>
<feature type="domain" description="Penicillin-binding protein transpeptidase" evidence="5">
    <location>
        <begin position="325"/>
        <end position="631"/>
    </location>
</feature>
<evidence type="ECO:0000256" key="2">
    <source>
        <dbReference type="ARBA" id="ARBA00022645"/>
    </source>
</evidence>
<keyword evidence="3 4" id="KW-0472">Membrane</keyword>
<dbReference type="Gene3D" id="3.40.710.10">
    <property type="entry name" value="DD-peptidase/beta-lactamase superfamily"/>
    <property type="match status" value="1"/>
</dbReference>
<dbReference type="Pfam" id="PF03717">
    <property type="entry name" value="PBP_dimer"/>
    <property type="match status" value="1"/>
</dbReference>
<dbReference type="InterPro" id="IPR036138">
    <property type="entry name" value="PBP_dimer_sf"/>
</dbReference>
<dbReference type="GO" id="GO:0051301">
    <property type="term" value="P:cell division"/>
    <property type="evidence" value="ECO:0007669"/>
    <property type="project" value="UniProtKB-KW"/>
</dbReference>
<dbReference type="GO" id="GO:0071555">
    <property type="term" value="P:cell wall organization"/>
    <property type="evidence" value="ECO:0007669"/>
    <property type="project" value="TreeGrafter"/>
</dbReference>
<keyword evidence="4" id="KW-0812">Transmembrane</keyword>
<evidence type="ECO:0000256" key="4">
    <source>
        <dbReference type="SAM" id="Phobius"/>
    </source>
</evidence>
<dbReference type="InterPro" id="IPR001460">
    <property type="entry name" value="PCN-bd_Tpept"/>
</dbReference>
<keyword evidence="7" id="KW-0132">Cell division</keyword>
<dbReference type="AlphaFoldDB" id="A0A533Q8C8"/>
<evidence type="ECO:0000259" key="6">
    <source>
        <dbReference type="Pfam" id="PF03717"/>
    </source>
</evidence>
<dbReference type="Proteomes" id="UP000319783">
    <property type="component" value="Unassembled WGS sequence"/>
</dbReference>
<dbReference type="Gene3D" id="3.90.1310.10">
    <property type="entry name" value="Penicillin-binding protein 2a (Domain 2)"/>
    <property type="match status" value="1"/>
</dbReference>
<keyword evidence="7" id="KW-0131">Cell cycle</keyword>
<dbReference type="GO" id="GO:0008658">
    <property type="term" value="F:penicillin binding"/>
    <property type="evidence" value="ECO:0007669"/>
    <property type="project" value="InterPro"/>
</dbReference>
<keyword evidence="2" id="KW-0121">Carboxypeptidase</keyword>
<dbReference type="PANTHER" id="PTHR30627">
    <property type="entry name" value="PEPTIDOGLYCAN D,D-TRANSPEPTIDASE"/>
    <property type="match status" value="1"/>
</dbReference>
<dbReference type="EMBL" id="SULG01000101">
    <property type="protein sequence ID" value="TLD40439.1"/>
    <property type="molecule type" value="Genomic_DNA"/>
</dbReference>
<name>A0A533Q8C8_9BACT</name>
<keyword evidence="4" id="KW-1133">Transmembrane helix</keyword>
<feature type="transmembrane region" description="Helical" evidence="4">
    <location>
        <begin position="6"/>
        <end position="25"/>
    </location>
</feature>
<evidence type="ECO:0000256" key="1">
    <source>
        <dbReference type="ARBA" id="ARBA00004370"/>
    </source>
</evidence>
<evidence type="ECO:0000259" key="5">
    <source>
        <dbReference type="Pfam" id="PF00905"/>
    </source>
</evidence>
<reference evidence="7 8" key="1">
    <citation type="submission" date="2019-04" db="EMBL/GenBank/DDBJ databases">
        <title>Genome of a novel bacterium Candidatus Jettenia ecosi reconstructed from metagenome of an anammox bioreactor.</title>
        <authorList>
            <person name="Mardanov A.V."/>
            <person name="Beletsky A.V."/>
            <person name="Ravin N.V."/>
            <person name="Botchkova E.A."/>
            <person name="Litti Y.V."/>
            <person name="Nozhevnikova A.N."/>
        </authorList>
    </citation>
    <scope>NUCLEOTIDE SEQUENCE [LARGE SCALE GENOMIC DNA]</scope>
    <source>
        <strain evidence="7">J2</strain>
    </source>
</reference>
<proteinExistence type="predicted"/>
<dbReference type="GO" id="GO:0009002">
    <property type="term" value="F:serine-type D-Ala-D-Ala carboxypeptidase activity"/>
    <property type="evidence" value="ECO:0007669"/>
    <property type="project" value="InterPro"/>
</dbReference>
<feature type="domain" description="Penicillin-binding protein dimerisation" evidence="6">
    <location>
        <begin position="51"/>
        <end position="290"/>
    </location>
</feature>
<dbReference type="GO" id="GO:0005886">
    <property type="term" value="C:plasma membrane"/>
    <property type="evidence" value="ECO:0007669"/>
    <property type="project" value="TreeGrafter"/>
</dbReference>
<evidence type="ECO:0000313" key="8">
    <source>
        <dbReference type="Proteomes" id="UP000319783"/>
    </source>
</evidence>
<dbReference type="InterPro" id="IPR005311">
    <property type="entry name" value="PBP_dimer"/>
</dbReference>
<dbReference type="NCBIfam" id="TIGR03423">
    <property type="entry name" value="pbp2_mrdA"/>
    <property type="match status" value="1"/>
</dbReference>
<comment type="caution">
    <text evidence="7">The sequence shown here is derived from an EMBL/GenBank/DDBJ whole genome shotgun (WGS) entry which is preliminary data.</text>
</comment>
<dbReference type="InterPro" id="IPR017790">
    <property type="entry name" value="Penicillin-binding_protein_2"/>
</dbReference>
<dbReference type="InterPro" id="IPR050515">
    <property type="entry name" value="Beta-lactam/transpept"/>
</dbReference>
<comment type="subcellular location">
    <subcellularLocation>
        <location evidence="1">Membrane</location>
    </subcellularLocation>
</comment>
<evidence type="ECO:0000256" key="3">
    <source>
        <dbReference type="ARBA" id="ARBA00023136"/>
    </source>
</evidence>